<dbReference type="InterPro" id="IPR036791">
    <property type="entry name" value="Ribosomal_bL9_C_sf"/>
</dbReference>
<dbReference type="Gene3D" id="3.40.5.10">
    <property type="entry name" value="Ribosomal protein L9, N-terminal domain"/>
    <property type="match status" value="1"/>
</dbReference>
<evidence type="ECO:0000256" key="2">
    <source>
        <dbReference type="ARBA" id="ARBA00022730"/>
    </source>
</evidence>
<dbReference type="GO" id="GO:0006412">
    <property type="term" value="P:translation"/>
    <property type="evidence" value="ECO:0007669"/>
    <property type="project" value="UniProtKB-UniRule"/>
</dbReference>
<dbReference type="InterPro" id="IPR000244">
    <property type="entry name" value="Ribosomal_bL9"/>
</dbReference>
<comment type="function">
    <text evidence="7">Binds to the 23S rRNA.</text>
</comment>
<sequence>MKLILTADVSGLGAPGDIVEVKDGYGRNYLLPRGLAIVATRGAQKQIQVITRAQDTRRVRDLDHAKELKAKLEGLGGVTLTAKAAAGSNKLFGSITTADVAAAVKKAASGLVLDKRAIELPGHIKTTGKHSVTVRLHPEVTVALPLVVTAGE</sequence>
<dbReference type="InterPro" id="IPR009027">
    <property type="entry name" value="Ribosomal_bL9/RNase_H1_N"/>
</dbReference>
<dbReference type="AlphaFoldDB" id="A0A0F0GWX2"/>
<dbReference type="GO" id="GO:1990904">
    <property type="term" value="C:ribonucleoprotein complex"/>
    <property type="evidence" value="ECO:0007669"/>
    <property type="project" value="UniProtKB-KW"/>
</dbReference>
<keyword evidence="2 7" id="KW-0699">rRNA-binding</keyword>
<organism evidence="9 10">
    <name type="scientific">Lentzea aerocolonigenes</name>
    <name type="common">Lechevalieria aerocolonigenes</name>
    <name type="synonym">Saccharothrix aerocolonigenes</name>
    <dbReference type="NCBI Taxonomy" id="68170"/>
    <lineage>
        <taxon>Bacteria</taxon>
        <taxon>Bacillati</taxon>
        <taxon>Actinomycetota</taxon>
        <taxon>Actinomycetes</taxon>
        <taxon>Pseudonocardiales</taxon>
        <taxon>Pseudonocardiaceae</taxon>
        <taxon>Lentzea</taxon>
    </lineage>
</organism>
<dbReference type="PANTHER" id="PTHR21368">
    <property type="entry name" value="50S RIBOSOMAL PROTEIN L9"/>
    <property type="match status" value="1"/>
</dbReference>
<dbReference type="PROSITE" id="PS00651">
    <property type="entry name" value="RIBOSOMAL_L9"/>
    <property type="match status" value="1"/>
</dbReference>
<dbReference type="InterPro" id="IPR020069">
    <property type="entry name" value="Ribosomal_bL9_C"/>
</dbReference>
<dbReference type="InterPro" id="IPR020070">
    <property type="entry name" value="Ribosomal_bL9_N"/>
</dbReference>
<dbReference type="GO" id="GO:0003735">
    <property type="term" value="F:structural constituent of ribosome"/>
    <property type="evidence" value="ECO:0007669"/>
    <property type="project" value="InterPro"/>
</dbReference>
<dbReference type="GO" id="GO:0019843">
    <property type="term" value="F:rRNA binding"/>
    <property type="evidence" value="ECO:0007669"/>
    <property type="project" value="UniProtKB-UniRule"/>
</dbReference>
<evidence type="ECO:0000256" key="1">
    <source>
        <dbReference type="ARBA" id="ARBA00010605"/>
    </source>
</evidence>
<dbReference type="PATRIC" id="fig|68170.10.peg.4646"/>
<dbReference type="OrthoDB" id="9788336at2"/>
<protein>
    <recommendedName>
        <fullName evidence="6 7">Large ribosomal subunit protein bL9</fullName>
    </recommendedName>
</protein>
<feature type="domain" description="Ribosomal protein L9" evidence="8">
    <location>
        <begin position="13"/>
        <end position="40"/>
    </location>
</feature>
<keyword evidence="3 7" id="KW-0694">RNA-binding</keyword>
<dbReference type="Pfam" id="PF03948">
    <property type="entry name" value="Ribosomal_L9_C"/>
    <property type="match status" value="1"/>
</dbReference>
<keyword evidence="5 7" id="KW-0687">Ribonucleoprotein</keyword>
<dbReference type="GO" id="GO:0005840">
    <property type="term" value="C:ribosome"/>
    <property type="evidence" value="ECO:0007669"/>
    <property type="project" value="UniProtKB-KW"/>
</dbReference>
<comment type="similarity">
    <text evidence="1 7">Belongs to the bacterial ribosomal protein bL9 family.</text>
</comment>
<reference evidence="9 10" key="1">
    <citation type="submission" date="2015-02" db="EMBL/GenBank/DDBJ databases">
        <authorList>
            <person name="Ju K.-S."/>
            <person name="Doroghazi J.R."/>
            <person name="Metcalf W."/>
        </authorList>
    </citation>
    <scope>NUCLEOTIDE SEQUENCE [LARGE SCALE GENOMIC DNA]</scope>
    <source>
        <strain evidence="9 10">NRRL B-16140</strain>
    </source>
</reference>
<dbReference type="SUPFAM" id="SSF55658">
    <property type="entry name" value="L9 N-domain-like"/>
    <property type="match status" value="1"/>
</dbReference>
<dbReference type="Pfam" id="PF01281">
    <property type="entry name" value="Ribosomal_L9_N"/>
    <property type="match status" value="1"/>
</dbReference>
<evidence type="ECO:0000256" key="5">
    <source>
        <dbReference type="ARBA" id="ARBA00023274"/>
    </source>
</evidence>
<dbReference type="Proteomes" id="UP000033393">
    <property type="component" value="Unassembled WGS sequence"/>
</dbReference>
<dbReference type="NCBIfam" id="TIGR00158">
    <property type="entry name" value="L9"/>
    <property type="match status" value="1"/>
</dbReference>
<dbReference type="Gene3D" id="3.10.430.100">
    <property type="entry name" value="Ribosomal protein L9, C-terminal domain"/>
    <property type="match status" value="1"/>
</dbReference>
<keyword evidence="4 7" id="KW-0689">Ribosomal protein</keyword>
<evidence type="ECO:0000259" key="8">
    <source>
        <dbReference type="PROSITE" id="PS00651"/>
    </source>
</evidence>
<dbReference type="FunFam" id="3.40.5.10:FF:000003">
    <property type="entry name" value="50S ribosomal protein L9"/>
    <property type="match status" value="1"/>
</dbReference>
<dbReference type="eggNOG" id="COG0359">
    <property type="taxonomic scope" value="Bacteria"/>
</dbReference>
<dbReference type="InterPro" id="IPR036935">
    <property type="entry name" value="Ribosomal_bL9_N_sf"/>
</dbReference>
<dbReference type="RefSeq" id="WP_045312845.1">
    <property type="nucleotide sequence ID" value="NZ_JYJG01000121.1"/>
</dbReference>
<dbReference type="EMBL" id="JYJG01000121">
    <property type="protein sequence ID" value="KJK47949.1"/>
    <property type="molecule type" value="Genomic_DNA"/>
</dbReference>
<dbReference type="HAMAP" id="MF_00503">
    <property type="entry name" value="Ribosomal_bL9"/>
    <property type="match status" value="1"/>
</dbReference>
<evidence type="ECO:0000256" key="6">
    <source>
        <dbReference type="ARBA" id="ARBA00035292"/>
    </source>
</evidence>
<comment type="caution">
    <text evidence="9">The sequence shown here is derived from an EMBL/GenBank/DDBJ whole genome shotgun (WGS) entry which is preliminary data.</text>
</comment>
<name>A0A0F0GWX2_LENAE</name>
<evidence type="ECO:0000313" key="10">
    <source>
        <dbReference type="Proteomes" id="UP000033393"/>
    </source>
</evidence>
<dbReference type="InterPro" id="IPR020594">
    <property type="entry name" value="Ribosomal_bL9_bac/chp"/>
</dbReference>
<evidence type="ECO:0000256" key="4">
    <source>
        <dbReference type="ARBA" id="ARBA00022980"/>
    </source>
</evidence>
<gene>
    <name evidence="7" type="primary">rplI</name>
    <name evidence="9" type="ORF">UK23_18715</name>
</gene>
<keyword evidence="10" id="KW-1185">Reference proteome</keyword>
<proteinExistence type="inferred from homology"/>
<accession>A0A0F0GWX2</accession>
<dbReference type="STRING" id="68170.GCA_000974445_09438"/>
<dbReference type="SUPFAM" id="SSF55653">
    <property type="entry name" value="Ribosomal protein L9 C-domain"/>
    <property type="match status" value="1"/>
</dbReference>
<evidence type="ECO:0000256" key="7">
    <source>
        <dbReference type="HAMAP-Rule" id="MF_00503"/>
    </source>
</evidence>
<evidence type="ECO:0000256" key="3">
    <source>
        <dbReference type="ARBA" id="ARBA00022884"/>
    </source>
</evidence>
<evidence type="ECO:0000313" key="9">
    <source>
        <dbReference type="EMBL" id="KJK47949.1"/>
    </source>
</evidence>